<name>A0A2Z3GJ28_9BACT</name>
<reference evidence="2" key="1">
    <citation type="submission" date="2018-04" db="EMBL/GenBank/DDBJ databases">
        <title>Complete genome of Antarctic heterotrophic bacterium Hymenobacter nivis.</title>
        <authorList>
            <person name="Terashima M."/>
        </authorList>
    </citation>
    <scope>NUCLEOTIDE SEQUENCE [LARGE SCALE GENOMIC DNA]</scope>
    <source>
        <strain evidence="2">NBRC 111535</strain>
    </source>
</reference>
<evidence type="ECO:0000313" key="2">
    <source>
        <dbReference type="Proteomes" id="UP000245999"/>
    </source>
</evidence>
<accession>A0A2Z3GJ28</accession>
<dbReference type="PANTHER" id="PTHR34849">
    <property type="entry name" value="SSL5025 PROTEIN"/>
    <property type="match status" value="1"/>
</dbReference>
<dbReference type="Proteomes" id="UP000245999">
    <property type="component" value="Chromosome"/>
</dbReference>
<dbReference type="SUPFAM" id="SSF46689">
    <property type="entry name" value="Homeodomain-like"/>
    <property type="match status" value="1"/>
</dbReference>
<dbReference type="InterPro" id="IPR007367">
    <property type="entry name" value="DUF433"/>
</dbReference>
<keyword evidence="2" id="KW-1185">Reference proteome</keyword>
<protein>
    <recommendedName>
        <fullName evidence="3">DUF433 domain-containing protein</fullName>
    </recommendedName>
</protein>
<dbReference type="OrthoDB" id="1494556at2"/>
<dbReference type="KEGG" id="hnv:DDQ68_15970"/>
<dbReference type="AlphaFoldDB" id="A0A2Z3GJ28"/>
<evidence type="ECO:0000313" key="1">
    <source>
        <dbReference type="EMBL" id="AWM34149.1"/>
    </source>
</evidence>
<dbReference type="Gene3D" id="1.10.10.10">
    <property type="entry name" value="Winged helix-like DNA-binding domain superfamily/Winged helix DNA-binding domain"/>
    <property type="match status" value="1"/>
</dbReference>
<dbReference type="EMBL" id="CP029145">
    <property type="protein sequence ID" value="AWM34149.1"/>
    <property type="molecule type" value="Genomic_DNA"/>
</dbReference>
<gene>
    <name evidence="1" type="ORF">DDQ68_15970</name>
</gene>
<sequence>MATPVSPTHPRITLDYDICHGQPVVHGLRYPVWSVLEYVSSGMSEAEILADYPDLEAEDLRACQAYAASILKKISQTLAGDGTRRAVTKQEMLAHLIQTGKVPPGTVLNERGQLPLRH</sequence>
<dbReference type="PANTHER" id="PTHR34849:SF3">
    <property type="entry name" value="SSR2962 PROTEIN"/>
    <property type="match status" value="1"/>
</dbReference>
<dbReference type="RefSeq" id="WP_109657195.1">
    <property type="nucleotide sequence ID" value="NZ_CP029145.1"/>
</dbReference>
<dbReference type="Pfam" id="PF04255">
    <property type="entry name" value="DUF433"/>
    <property type="match status" value="1"/>
</dbReference>
<organism evidence="1 2">
    <name type="scientific">Hymenobacter nivis</name>
    <dbReference type="NCBI Taxonomy" id="1850093"/>
    <lineage>
        <taxon>Bacteria</taxon>
        <taxon>Pseudomonadati</taxon>
        <taxon>Bacteroidota</taxon>
        <taxon>Cytophagia</taxon>
        <taxon>Cytophagales</taxon>
        <taxon>Hymenobacteraceae</taxon>
        <taxon>Hymenobacter</taxon>
    </lineage>
</organism>
<dbReference type="InterPro" id="IPR009057">
    <property type="entry name" value="Homeodomain-like_sf"/>
</dbReference>
<proteinExistence type="predicted"/>
<evidence type="ECO:0008006" key="3">
    <source>
        <dbReference type="Google" id="ProtNLM"/>
    </source>
</evidence>
<dbReference type="InterPro" id="IPR036388">
    <property type="entry name" value="WH-like_DNA-bd_sf"/>
</dbReference>